<dbReference type="STRING" id="1678840.ATC1_13395"/>
<sequence length="53" mass="6140">MYFAERNTSLHPVFHDRSNNQSMFRITAIKQIMNQIDIIIGNAAGIFVEKKMV</sequence>
<accession>A0A0S7BJ91</accession>
<organism evidence="1">
    <name type="scientific">Flexilinea flocculi</name>
    <dbReference type="NCBI Taxonomy" id="1678840"/>
    <lineage>
        <taxon>Bacteria</taxon>
        <taxon>Bacillati</taxon>
        <taxon>Chloroflexota</taxon>
        <taxon>Anaerolineae</taxon>
        <taxon>Anaerolineales</taxon>
        <taxon>Anaerolineaceae</taxon>
        <taxon>Flexilinea</taxon>
    </lineage>
</organism>
<gene>
    <name evidence="1" type="ORF">ATC1_13395</name>
</gene>
<dbReference type="AlphaFoldDB" id="A0A0S7BJ91"/>
<reference evidence="1" key="1">
    <citation type="journal article" date="2015" name="Genome Announc.">
        <title>Draft Genome Sequence of Anaerolineae Strain TC1, a Novel Isolate from a Methanogenic Wastewater Treatment System.</title>
        <authorList>
            <person name="Matsuura N."/>
            <person name="Tourlousse D.M."/>
            <person name="Sun L."/>
            <person name="Toyonaga M."/>
            <person name="Kuroda K."/>
            <person name="Ohashi A."/>
            <person name="Cruz R."/>
            <person name="Yamaguchi T."/>
            <person name="Sekiguchi Y."/>
        </authorList>
    </citation>
    <scope>NUCLEOTIDE SEQUENCE [LARGE SCALE GENOMIC DNA]</scope>
    <source>
        <strain evidence="1">TC1</strain>
    </source>
</reference>
<proteinExistence type="predicted"/>
<dbReference type="Proteomes" id="UP000053370">
    <property type="component" value="Unassembled WGS sequence"/>
</dbReference>
<keyword evidence="2" id="KW-1185">Reference proteome</keyword>
<evidence type="ECO:0000313" key="1">
    <source>
        <dbReference type="EMBL" id="GAP40421.1"/>
    </source>
</evidence>
<name>A0A0S7BJ91_9CHLR</name>
<dbReference type="EMBL" id="DF968181">
    <property type="protein sequence ID" value="GAP40421.1"/>
    <property type="molecule type" value="Genomic_DNA"/>
</dbReference>
<evidence type="ECO:0000313" key="2">
    <source>
        <dbReference type="Proteomes" id="UP000053370"/>
    </source>
</evidence>
<protein>
    <submittedName>
        <fullName evidence="1">Uncharacterized protein</fullName>
    </submittedName>
</protein>